<dbReference type="PROSITE" id="PS50893">
    <property type="entry name" value="ABC_TRANSPORTER_2"/>
    <property type="match status" value="2"/>
</dbReference>
<comment type="subcellular location">
    <subcellularLocation>
        <location evidence="1">Cell membrane</location>
        <topology evidence="1">Peripheral membrane protein</topology>
    </subcellularLocation>
</comment>
<dbReference type="InterPro" id="IPR003439">
    <property type="entry name" value="ABC_transporter-like_ATP-bd"/>
</dbReference>
<feature type="domain" description="ABC transporter" evidence="9">
    <location>
        <begin position="5"/>
        <end position="240"/>
    </location>
</feature>
<evidence type="ECO:0000256" key="5">
    <source>
        <dbReference type="ARBA" id="ARBA00022741"/>
    </source>
</evidence>
<name>A0A0M8JQI3_9CHLR</name>
<dbReference type="CDD" id="cd03215">
    <property type="entry name" value="ABC_Carb_Monos_II"/>
    <property type="match status" value="1"/>
</dbReference>
<evidence type="ECO:0000256" key="3">
    <source>
        <dbReference type="ARBA" id="ARBA00022475"/>
    </source>
</evidence>
<keyword evidence="5" id="KW-0547">Nucleotide-binding</keyword>
<evidence type="ECO:0000256" key="1">
    <source>
        <dbReference type="ARBA" id="ARBA00004202"/>
    </source>
</evidence>
<evidence type="ECO:0000259" key="9">
    <source>
        <dbReference type="PROSITE" id="PS50893"/>
    </source>
</evidence>
<dbReference type="InterPro" id="IPR027417">
    <property type="entry name" value="P-loop_NTPase"/>
</dbReference>
<dbReference type="GO" id="GO:0005886">
    <property type="term" value="C:plasma membrane"/>
    <property type="evidence" value="ECO:0007669"/>
    <property type="project" value="UniProtKB-SubCell"/>
</dbReference>
<keyword evidence="2" id="KW-0813">Transport</keyword>
<dbReference type="Pfam" id="PF00005">
    <property type="entry name" value="ABC_tran"/>
    <property type="match status" value="2"/>
</dbReference>
<dbReference type="AlphaFoldDB" id="A0A0M8JQI3"/>
<protein>
    <submittedName>
        <fullName evidence="10">Nucleoside ABC transporter ATP-binding protein</fullName>
    </submittedName>
</protein>
<keyword evidence="8" id="KW-0472">Membrane</keyword>
<dbReference type="SUPFAM" id="SSF52540">
    <property type="entry name" value="P-loop containing nucleoside triphosphate hydrolases"/>
    <property type="match status" value="2"/>
</dbReference>
<evidence type="ECO:0000256" key="7">
    <source>
        <dbReference type="ARBA" id="ARBA00022967"/>
    </source>
</evidence>
<dbReference type="PANTHER" id="PTHR43790:SF4">
    <property type="entry name" value="GUANOSINE IMPORT ATP-BINDING PROTEIN NUPO"/>
    <property type="match status" value="1"/>
</dbReference>
<dbReference type="PANTHER" id="PTHR43790">
    <property type="entry name" value="CARBOHYDRATE TRANSPORT ATP-BINDING PROTEIN MG119-RELATED"/>
    <property type="match status" value="1"/>
</dbReference>
<feature type="domain" description="ABC transporter" evidence="9">
    <location>
        <begin position="257"/>
        <end position="501"/>
    </location>
</feature>
<evidence type="ECO:0000256" key="4">
    <source>
        <dbReference type="ARBA" id="ARBA00022737"/>
    </source>
</evidence>
<proteinExistence type="predicted"/>
<gene>
    <name evidence="10" type="ORF">LSAC_03220</name>
</gene>
<evidence type="ECO:0000256" key="2">
    <source>
        <dbReference type="ARBA" id="ARBA00022448"/>
    </source>
</evidence>
<sequence>MTNAVEMIGIRKVYPGVIANNNVNFSVATGEIHALVGENGAGKSTLMNVLFGLTRPEEGQIFINGKQVHIHKNSDAIALGIGMVHQSFKLVPSFTVTENITLGGEPRKGLLVDRKAAHDNIVEISKRFGLQVDPDARIRDLPVGVQQRVEILKALYHNADILILDEPTAVLTPQETRDLFGVIRSLVAKGKTVIFITHKFNEVMTISDRVTVMRDGKVVETKDTKDTNPTELARMMVGRDVLLRVDKAPANPKDVVLEVQDLEVLDNRNLKAVRGLSLQVRAGEILGIAGVEGNGQRELVEAIVGLRPVYSGKVVMQGKEITHASVRQRRDDGISCVPEDRYVRGVALRATLEDNLIVESYFKEPIGRGMLIDLNQVTEFSQNLIKKFDVRTPSSKVTAGALSGGNMQKVVLARELSLDPTLLIVAQPTRGLDVGSIEFVHRTIIEARDRGAAVLLVSAELEEIMSLSDRINVVYEGRIMGEVSGAEADEESLGLWMAGVGGNAEAAHEASSEHTAETLKG</sequence>
<organism evidence="10">
    <name type="scientific">Levilinea saccharolytica</name>
    <dbReference type="NCBI Taxonomy" id="229921"/>
    <lineage>
        <taxon>Bacteria</taxon>
        <taxon>Bacillati</taxon>
        <taxon>Chloroflexota</taxon>
        <taxon>Anaerolineae</taxon>
        <taxon>Anaerolineales</taxon>
        <taxon>Anaerolineaceae</taxon>
        <taxon>Levilinea</taxon>
    </lineage>
</organism>
<keyword evidence="3" id="KW-1003">Cell membrane</keyword>
<dbReference type="FunFam" id="3.40.50.300:FF:000127">
    <property type="entry name" value="Ribose import ATP-binding protein RbsA"/>
    <property type="match status" value="1"/>
</dbReference>
<dbReference type="EMBL" id="DF967975">
    <property type="protein sequence ID" value="GAP19318.1"/>
    <property type="molecule type" value="Genomic_DNA"/>
</dbReference>
<dbReference type="CDD" id="cd03216">
    <property type="entry name" value="ABC_Carb_Monos_I"/>
    <property type="match status" value="1"/>
</dbReference>
<dbReference type="Gene3D" id="3.40.50.300">
    <property type="entry name" value="P-loop containing nucleotide triphosphate hydrolases"/>
    <property type="match status" value="2"/>
</dbReference>
<reference evidence="10" key="1">
    <citation type="journal article" date="2015" name="Genome Announc.">
        <title>Draft Genome Sequences of Anaerolinea thermolimosa IMO-1, Bellilinea caldifistulae GOMI-1, Leptolinea tardivitalis YMTK-2, Levilinea saccharolytica KIBI-1, Longilinea arvoryzae KOME-1, Previously Described as Members of the Class Anaerolineae (Chloroflexi).</title>
        <authorList>
            <person name="Matsuura N."/>
            <person name="Tourlousse M.D."/>
            <person name="Ohashi A."/>
            <person name="Hugenholtz P."/>
            <person name="Sekiguchi Y."/>
        </authorList>
    </citation>
    <scope>NUCLEOTIDE SEQUENCE</scope>
    <source>
        <strain evidence="10">KIBI-1</strain>
    </source>
</reference>
<dbReference type="SMART" id="SM00382">
    <property type="entry name" value="AAA"/>
    <property type="match status" value="1"/>
</dbReference>
<keyword evidence="6 10" id="KW-0067">ATP-binding</keyword>
<evidence type="ECO:0000313" key="10">
    <source>
        <dbReference type="EMBL" id="GAP19318.1"/>
    </source>
</evidence>
<dbReference type="InterPro" id="IPR017871">
    <property type="entry name" value="ABC_transporter-like_CS"/>
</dbReference>
<dbReference type="InterPro" id="IPR003593">
    <property type="entry name" value="AAA+_ATPase"/>
</dbReference>
<dbReference type="PROSITE" id="PS00211">
    <property type="entry name" value="ABC_TRANSPORTER_1"/>
    <property type="match status" value="1"/>
</dbReference>
<evidence type="ECO:0000256" key="8">
    <source>
        <dbReference type="ARBA" id="ARBA00023136"/>
    </source>
</evidence>
<dbReference type="InterPro" id="IPR050107">
    <property type="entry name" value="ABC_carbohydrate_import_ATPase"/>
</dbReference>
<dbReference type="GO" id="GO:0016887">
    <property type="term" value="F:ATP hydrolysis activity"/>
    <property type="evidence" value="ECO:0007669"/>
    <property type="project" value="InterPro"/>
</dbReference>
<evidence type="ECO:0000256" key="6">
    <source>
        <dbReference type="ARBA" id="ARBA00022840"/>
    </source>
</evidence>
<dbReference type="RefSeq" id="WP_169788115.1">
    <property type="nucleotide sequence ID" value="NZ_BBXZ01000172.1"/>
</dbReference>
<keyword evidence="4" id="KW-0677">Repeat</keyword>
<dbReference type="GO" id="GO:0005524">
    <property type="term" value="F:ATP binding"/>
    <property type="evidence" value="ECO:0007669"/>
    <property type="project" value="UniProtKB-KW"/>
</dbReference>
<accession>A0A0M8JQI3</accession>
<keyword evidence="7" id="KW-1278">Translocase</keyword>